<dbReference type="AlphaFoldDB" id="A0A4V6CT06"/>
<gene>
    <name evidence="3" type="ORF">FDO65_16390</name>
</gene>
<feature type="signal peptide" evidence="1">
    <location>
        <begin position="1"/>
        <end position="25"/>
    </location>
</feature>
<proteinExistence type="predicted"/>
<name>A0A4V6CT06_9ACTN</name>
<evidence type="ECO:0000313" key="4">
    <source>
        <dbReference type="Proteomes" id="UP000306985"/>
    </source>
</evidence>
<feature type="chain" id="PRO_5039554561" description="Septum formation-related domain-containing protein" evidence="1">
    <location>
        <begin position="26"/>
        <end position="318"/>
    </location>
</feature>
<dbReference type="EMBL" id="SZZH01000004">
    <property type="protein sequence ID" value="TKV57725.1"/>
    <property type="molecule type" value="Genomic_DNA"/>
</dbReference>
<dbReference type="Proteomes" id="UP000306985">
    <property type="component" value="Unassembled WGS sequence"/>
</dbReference>
<sequence>MRSPRPAGVAVLALAVMVLALGAGAAGRTVAGTAGAAPVGPTPAAGDCLLATTESAAQWIDDNGLRAPERSFGACEQGDDRTASEVVGEVAVILTERSGRPHDDCAEPVGRYVGFDGLPSRSSGDLWHPAGGTTVVVVNPDNRQWADGQRWQACVLLPPLFTADGVIDPVRATATNLRSARGAWADPGYRNRLGDCLTVFAGPIAELTASVFCGTAHDQERLAVASWERDAPQAAYLRQTCGELAAGQLGATDRTRAGVLTTEVVVTDPDGHRAPVAEDDTLAPEGQADCVIRPVDAGQQLTATLLGRRDAPLPLAPR</sequence>
<dbReference type="RefSeq" id="WP_137450809.1">
    <property type="nucleotide sequence ID" value="NZ_SZZH01000004.1"/>
</dbReference>
<evidence type="ECO:0000259" key="2">
    <source>
        <dbReference type="Pfam" id="PF13845"/>
    </source>
</evidence>
<feature type="domain" description="Septum formation-related" evidence="2">
    <location>
        <begin position="124"/>
        <end position="262"/>
    </location>
</feature>
<accession>A0A4V6CT06</accession>
<dbReference type="OrthoDB" id="4266126at2"/>
<dbReference type="InterPro" id="IPR026004">
    <property type="entry name" value="Septum_form"/>
</dbReference>
<protein>
    <recommendedName>
        <fullName evidence="2">Septum formation-related domain-containing protein</fullName>
    </recommendedName>
</protein>
<evidence type="ECO:0000256" key="1">
    <source>
        <dbReference type="SAM" id="SignalP"/>
    </source>
</evidence>
<dbReference type="Pfam" id="PF13845">
    <property type="entry name" value="Septum_form"/>
    <property type="match status" value="1"/>
</dbReference>
<reference evidence="3 4" key="1">
    <citation type="submission" date="2019-05" db="EMBL/GenBank/DDBJ databases">
        <title>Nakamurella sp. N5BH11, whole genome shotgun sequence.</title>
        <authorList>
            <person name="Tuo L."/>
        </authorList>
    </citation>
    <scope>NUCLEOTIDE SEQUENCE [LARGE SCALE GENOMIC DNA]</scope>
    <source>
        <strain evidence="3 4">N5BH11</strain>
    </source>
</reference>
<keyword evidence="4" id="KW-1185">Reference proteome</keyword>
<keyword evidence="1" id="KW-0732">Signal</keyword>
<evidence type="ECO:0000313" key="3">
    <source>
        <dbReference type="EMBL" id="TKV57725.1"/>
    </source>
</evidence>
<comment type="caution">
    <text evidence="3">The sequence shown here is derived from an EMBL/GenBank/DDBJ whole genome shotgun (WGS) entry which is preliminary data.</text>
</comment>
<organism evidence="3 4">
    <name type="scientific">Nakamurella flava</name>
    <dbReference type="NCBI Taxonomy" id="2576308"/>
    <lineage>
        <taxon>Bacteria</taxon>
        <taxon>Bacillati</taxon>
        <taxon>Actinomycetota</taxon>
        <taxon>Actinomycetes</taxon>
        <taxon>Nakamurellales</taxon>
        <taxon>Nakamurellaceae</taxon>
        <taxon>Nakamurella</taxon>
    </lineage>
</organism>